<gene>
    <name evidence="3" type="primary">LOC125314445</name>
</gene>
<protein>
    <submittedName>
        <fullName evidence="3">Uncharacterized protein LOC125314445</fullName>
    </submittedName>
</protein>
<dbReference type="PANTHER" id="PTHR35486:SF1">
    <property type="entry name" value="OS02G0689500 PROTEIN"/>
    <property type="match status" value="1"/>
</dbReference>
<evidence type="ECO:0000313" key="3">
    <source>
        <dbReference type="RefSeq" id="XP_048132696.1"/>
    </source>
</evidence>
<evidence type="ECO:0000256" key="1">
    <source>
        <dbReference type="SAM" id="MobiDB-lite"/>
    </source>
</evidence>
<feature type="compositionally biased region" description="Basic and acidic residues" evidence="1">
    <location>
        <begin position="156"/>
        <end position="166"/>
    </location>
</feature>
<proteinExistence type="predicted"/>
<organism evidence="2 3">
    <name type="scientific">Rhodamnia argentea</name>
    <dbReference type="NCBI Taxonomy" id="178133"/>
    <lineage>
        <taxon>Eukaryota</taxon>
        <taxon>Viridiplantae</taxon>
        <taxon>Streptophyta</taxon>
        <taxon>Embryophyta</taxon>
        <taxon>Tracheophyta</taxon>
        <taxon>Spermatophyta</taxon>
        <taxon>Magnoliopsida</taxon>
        <taxon>eudicotyledons</taxon>
        <taxon>Gunneridae</taxon>
        <taxon>Pentapetalae</taxon>
        <taxon>rosids</taxon>
        <taxon>malvids</taxon>
        <taxon>Myrtales</taxon>
        <taxon>Myrtaceae</taxon>
        <taxon>Myrtoideae</taxon>
        <taxon>Myrteae</taxon>
        <taxon>Australasian group</taxon>
        <taxon>Rhodamnia</taxon>
    </lineage>
</organism>
<evidence type="ECO:0000313" key="2">
    <source>
        <dbReference type="Proteomes" id="UP000827889"/>
    </source>
</evidence>
<dbReference type="RefSeq" id="XP_048132696.1">
    <property type="nucleotide sequence ID" value="XM_048276739.1"/>
</dbReference>
<feature type="region of interest" description="Disordered" evidence="1">
    <location>
        <begin position="145"/>
        <end position="170"/>
    </location>
</feature>
<dbReference type="Proteomes" id="UP000827889">
    <property type="component" value="Chromosome 3"/>
</dbReference>
<feature type="region of interest" description="Disordered" evidence="1">
    <location>
        <begin position="42"/>
        <end position="68"/>
    </location>
</feature>
<accession>A0ABM3H7W5</accession>
<reference evidence="3" key="1">
    <citation type="submission" date="2025-08" db="UniProtKB">
        <authorList>
            <consortium name="RefSeq"/>
        </authorList>
    </citation>
    <scope>IDENTIFICATION</scope>
    <source>
        <tissue evidence="3">Leaf</tissue>
    </source>
</reference>
<dbReference type="PANTHER" id="PTHR35486">
    <property type="entry name" value="EXPRESSED PROTEIN"/>
    <property type="match status" value="1"/>
</dbReference>
<feature type="compositionally biased region" description="Low complexity" evidence="1">
    <location>
        <begin position="249"/>
        <end position="259"/>
    </location>
</feature>
<feature type="compositionally biased region" description="Low complexity" evidence="1">
    <location>
        <begin position="270"/>
        <end position="293"/>
    </location>
</feature>
<name>A0ABM3H7W5_9MYRT</name>
<feature type="compositionally biased region" description="Low complexity" evidence="1">
    <location>
        <begin position="302"/>
        <end position="315"/>
    </location>
</feature>
<feature type="region of interest" description="Disordered" evidence="1">
    <location>
        <begin position="184"/>
        <end position="341"/>
    </location>
</feature>
<keyword evidence="2" id="KW-1185">Reference proteome</keyword>
<dbReference type="GeneID" id="125314445"/>
<sequence length="341" mass="36713">MKCKKHPVDLSSAVGVCATCLRERLFALIAAQAQAEALTHARPRARPCAADDRLEPDPQPPPHQAFPHSVSPYISHRKSDAAVCARGGGGGGHHRFYSTPQVGPAYRYSDAVGGFVPSEPRKKKRGKFSLLAILFSKSRSEKFDSELGPRFSLDSDPGHRGHRDSCRATPASSSWFSFLHRRGKSQPRGFSAEDSVSAFESRRPRPVSNRGMSPERGEESDDEDRENRSPLGSGYASESSRGPRRTPARRAAASGADGAALEERLRAELLPEPAGEAEPRAAVEPPEVRVPAGDGVLRRNQGPGAPAPVDGGVVPRQPVPEASGLREGQPQALGRVVRPRR</sequence>